<evidence type="ECO:0000313" key="4">
    <source>
        <dbReference type="Proteomes" id="UP001595792"/>
    </source>
</evidence>
<dbReference type="InterPro" id="IPR055407">
    <property type="entry name" value="TraM_C"/>
</dbReference>
<keyword evidence="1" id="KW-0812">Transmembrane</keyword>
<gene>
    <name evidence="3" type="primary">traM</name>
    <name evidence="3" type="ORF">ACFOUY_08710</name>
</gene>
<dbReference type="RefSeq" id="WP_378960120.1">
    <property type="nucleotide sequence ID" value="NZ_JBHRXC010000016.1"/>
</dbReference>
<keyword evidence="1" id="KW-1133">Transmembrane helix</keyword>
<comment type="caution">
    <text evidence="3">The sequence shown here is derived from an EMBL/GenBank/DDBJ whole genome shotgun (WGS) entry which is preliminary data.</text>
</comment>
<feature type="domain" description="Conjugative transposon TraM C-terminal" evidence="2">
    <location>
        <begin position="198"/>
        <end position="342"/>
    </location>
</feature>
<dbReference type="EMBL" id="JBHSBY010000038">
    <property type="protein sequence ID" value="MFC4196777.1"/>
    <property type="molecule type" value="Genomic_DNA"/>
</dbReference>
<dbReference type="Proteomes" id="UP001595792">
    <property type="component" value="Unassembled WGS sequence"/>
</dbReference>
<feature type="transmembrane region" description="Helical" evidence="1">
    <location>
        <begin position="12"/>
        <end position="32"/>
    </location>
</feature>
<proteinExistence type="predicted"/>
<name>A0ABV8NMI4_9SPHI</name>
<dbReference type="Pfam" id="PF12508">
    <property type="entry name" value="Transposon_TraM"/>
    <property type="match status" value="1"/>
</dbReference>
<keyword evidence="4" id="KW-1185">Reference proteome</keyword>
<evidence type="ECO:0000256" key="1">
    <source>
        <dbReference type="SAM" id="Phobius"/>
    </source>
</evidence>
<evidence type="ECO:0000259" key="2">
    <source>
        <dbReference type="Pfam" id="PF12508"/>
    </source>
</evidence>
<protein>
    <submittedName>
        <fullName evidence="3">Conjugative transposon protein TraM</fullName>
    </submittedName>
</protein>
<sequence length="348" mass="38068">MKNQRTIDKRKILLVIPLLILPFLALAFYAMGGGQGNSLGPKKQRGLNATLPDASFKKEKPTDKMEIYEQGGRDSVKAESNGLDQIANRLGFRRPSQADPTREIDAKLAQLNNQINQPAEPVVKKSVDRTITVPGMSSDVDRLEKLMSSMNGSSGEDQEMKQLSGMLEKVLDIQHPQRVRDAYIKEVNAAPNELFAAIPAQVAEKQTLIQGAVLKLILQDTLLINGFVLPKGHFIYGLCNLTNQRLMVDVKTIRMENNIIPVDLSLYGLDGIRGIEAPDAVVSSAISGGADDAVRSLQLLTMDQSTGVQMAGAGIDAAKGLFSKKVRRVKMKVKAGFPVLLRNNQIRK</sequence>
<organism evidence="3 4">
    <name type="scientific">Pedobacter jamesrossensis</name>
    <dbReference type="NCBI Taxonomy" id="1908238"/>
    <lineage>
        <taxon>Bacteria</taxon>
        <taxon>Pseudomonadati</taxon>
        <taxon>Bacteroidota</taxon>
        <taxon>Sphingobacteriia</taxon>
        <taxon>Sphingobacteriales</taxon>
        <taxon>Sphingobacteriaceae</taxon>
        <taxon>Pedobacter</taxon>
    </lineage>
</organism>
<evidence type="ECO:0000313" key="3">
    <source>
        <dbReference type="EMBL" id="MFC4196777.1"/>
    </source>
</evidence>
<reference evidence="4" key="1">
    <citation type="journal article" date="2019" name="Int. J. Syst. Evol. Microbiol.">
        <title>The Global Catalogue of Microorganisms (GCM) 10K type strain sequencing project: providing services to taxonomists for standard genome sequencing and annotation.</title>
        <authorList>
            <consortium name="The Broad Institute Genomics Platform"/>
            <consortium name="The Broad Institute Genome Sequencing Center for Infectious Disease"/>
            <person name="Wu L."/>
            <person name="Ma J."/>
        </authorList>
    </citation>
    <scope>NUCLEOTIDE SEQUENCE [LARGE SCALE GENOMIC DNA]</scope>
    <source>
        <strain evidence="4">CCM 8689</strain>
    </source>
</reference>
<accession>A0ABV8NMI4</accession>
<keyword evidence="1" id="KW-0472">Membrane</keyword>